<reference evidence="2" key="1">
    <citation type="submission" date="2016-05" db="EMBL/GenBank/DDBJ databases">
        <authorList>
            <person name="Naeem Raeece"/>
        </authorList>
    </citation>
    <scope>NUCLEOTIDE SEQUENCE [LARGE SCALE GENOMIC DNA]</scope>
</reference>
<proteinExistence type="predicted"/>
<gene>
    <name evidence="1" type="ORF">POVCU2_0034890</name>
</gene>
<organism evidence="1 2">
    <name type="scientific">Plasmodium ovale curtisi</name>
    <dbReference type="NCBI Taxonomy" id="864141"/>
    <lineage>
        <taxon>Eukaryota</taxon>
        <taxon>Sar</taxon>
        <taxon>Alveolata</taxon>
        <taxon>Apicomplexa</taxon>
        <taxon>Aconoidasida</taxon>
        <taxon>Haemosporida</taxon>
        <taxon>Plasmodiidae</taxon>
        <taxon>Plasmodium</taxon>
        <taxon>Plasmodium (Plasmodium)</taxon>
    </lineage>
</organism>
<dbReference type="Proteomes" id="UP000078560">
    <property type="component" value="Unassembled WGS sequence"/>
</dbReference>
<dbReference type="EMBL" id="FLQU01000467">
    <property type="protein sequence ID" value="SBS86042.1"/>
    <property type="molecule type" value="Genomic_DNA"/>
</dbReference>
<sequence length="93" mass="10847">MNNRGKGMEKERGVFVCTHHMAHDTYMFGCMHEQCRDKNWGYTNVHYTVHSVSHAPVNVYHTNKGIDFSKELVIKVLDVPIGDVIFINRHEFQ</sequence>
<accession>A0A1A8VZK5</accession>
<evidence type="ECO:0000313" key="1">
    <source>
        <dbReference type="EMBL" id="SBS86042.1"/>
    </source>
</evidence>
<protein>
    <submittedName>
        <fullName evidence="1">Uncharacterized protein</fullName>
    </submittedName>
</protein>
<evidence type="ECO:0000313" key="2">
    <source>
        <dbReference type="Proteomes" id="UP000078560"/>
    </source>
</evidence>
<name>A0A1A8VZK5_PLAOA</name>
<dbReference type="AlphaFoldDB" id="A0A1A8VZK5"/>